<dbReference type="InterPro" id="IPR039319">
    <property type="entry name" value="ELF3-like"/>
</dbReference>
<evidence type="ECO:0000313" key="2">
    <source>
        <dbReference type="EMBL" id="CAI0441437.1"/>
    </source>
</evidence>
<feature type="compositionally biased region" description="Polar residues" evidence="1">
    <location>
        <begin position="57"/>
        <end position="81"/>
    </location>
</feature>
<feature type="region of interest" description="Disordered" evidence="1">
    <location>
        <begin position="149"/>
        <end position="233"/>
    </location>
</feature>
<organism evidence="2 3">
    <name type="scientific">Linum tenue</name>
    <dbReference type="NCBI Taxonomy" id="586396"/>
    <lineage>
        <taxon>Eukaryota</taxon>
        <taxon>Viridiplantae</taxon>
        <taxon>Streptophyta</taxon>
        <taxon>Embryophyta</taxon>
        <taxon>Tracheophyta</taxon>
        <taxon>Spermatophyta</taxon>
        <taxon>Magnoliopsida</taxon>
        <taxon>eudicotyledons</taxon>
        <taxon>Gunneridae</taxon>
        <taxon>Pentapetalae</taxon>
        <taxon>rosids</taxon>
        <taxon>fabids</taxon>
        <taxon>Malpighiales</taxon>
        <taxon>Linaceae</taxon>
        <taxon>Linum</taxon>
    </lineage>
</organism>
<proteinExistence type="predicted"/>
<feature type="region of interest" description="Disordered" evidence="1">
    <location>
        <begin position="399"/>
        <end position="420"/>
    </location>
</feature>
<gene>
    <name evidence="2" type="ORF">LITE_LOCUS26866</name>
</gene>
<feature type="compositionally biased region" description="Polar residues" evidence="1">
    <location>
        <begin position="205"/>
        <end position="219"/>
    </location>
</feature>
<dbReference type="AlphaFoldDB" id="A0AAV0M5D6"/>
<sequence length="688" mass="73875">MKRGRDDEKMMGPLFPRLHVNDTEKGGPRAPPRNKMALYEQLSIPSQRFNSGVLPRTPSNLAPPGSSSQAGGLERTLSSPPTLAHQLHSFQPSAGNSNGSLPPREQKKKAGDEDDFTVPVFVHTGLSKLQRKHSNVEELAPFSSMLSGHRNKARNAGDNGACASSIDPHSGHGGNPCIPSDNLQSRENFTESGEEANAQPKKRSQGSQQQPAWLQSNDSAPGGAVPELPPKETEKIDVLVRKGSLGSSEEPCTLNERSGTCVTTVDVSIRVRNTDKSDDASETSIVDSAEPLDVSPDDVVDMIGQKHFWKARRAIVNNYMVIGKGELDSGESPSNLACFCQQRVFAVQVFELHRLIKVQQHIAGSPHLLVDESNYLTKSSIPGSPMKKLQTEYLLVQPARGTKRKDDSQEPTNNKMEGSAENAVVGKSLGNHSQPSSTHRLPHAANQVPVPAITDSNNTTSSWSFHQATGQHWLVPVMSPTEGLVYKPYAPPGPMGPGGGGYGPYGPPPVMGNFMNPGYGVPTYFQQGMGCFPPYGSMMNSALSGSAVDQPNRFLGSGSHGQISQLSGSGANFNAQHNVELATQKSGAVSVAEIRVSTKESELQRSTASSISERVEVAGTVHHQGDRSDDAPLHLFPRAPSAFGAPPQRAAHASRVIRVVPHNSRSATESAARIFQSIQEERKQNEPV</sequence>
<accession>A0AAV0M5D6</accession>
<name>A0AAV0M5D6_9ROSI</name>
<reference evidence="2" key="1">
    <citation type="submission" date="2022-08" db="EMBL/GenBank/DDBJ databases">
        <authorList>
            <person name="Gutierrez-Valencia J."/>
        </authorList>
    </citation>
    <scope>NUCLEOTIDE SEQUENCE</scope>
</reference>
<evidence type="ECO:0000313" key="3">
    <source>
        <dbReference type="Proteomes" id="UP001154282"/>
    </source>
</evidence>
<dbReference type="EMBL" id="CAMGYJ010000007">
    <property type="protein sequence ID" value="CAI0441437.1"/>
    <property type="molecule type" value="Genomic_DNA"/>
</dbReference>
<protein>
    <recommendedName>
        <fullName evidence="4">Protein EARLY FLOWERING 3</fullName>
    </recommendedName>
</protein>
<dbReference type="Proteomes" id="UP001154282">
    <property type="component" value="Unassembled WGS sequence"/>
</dbReference>
<comment type="caution">
    <text evidence="2">The sequence shown here is derived from an EMBL/GenBank/DDBJ whole genome shotgun (WGS) entry which is preliminary data.</text>
</comment>
<dbReference type="GO" id="GO:2000028">
    <property type="term" value="P:regulation of photoperiodism, flowering"/>
    <property type="evidence" value="ECO:0007669"/>
    <property type="project" value="InterPro"/>
</dbReference>
<dbReference type="PANTHER" id="PTHR34281">
    <property type="entry name" value="PROTEIN EARLY FLOWERING 3"/>
    <property type="match status" value="1"/>
</dbReference>
<evidence type="ECO:0008006" key="4">
    <source>
        <dbReference type="Google" id="ProtNLM"/>
    </source>
</evidence>
<dbReference type="PANTHER" id="PTHR34281:SF2">
    <property type="entry name" value="PROTEIN EARLY FLOWERING 3"/>
    <property type="match status" value="1"/>
</dbReference>
<feature type="compositionally biased region" description="Polar residues" evidence="1">
    <location>
        <begin position="88"/>
        <end position="100"/>
    </location>
</feature>
<feature type="region of interest" description="Disordered" evidence="1">
    <location>
        <begin position="1"/>
        <end position="116"/>
    </location>
</feature>
<feature type="compositionally biased region" description="Polar residues" evidence="1">
    <location>
        <begin position="181"/>
        <end position="191"/>
    </location>
</feature>
<evidence type="ECO:0000256" key="1">
    <source>
        <dbReference type="SAM" id="MobiDB-lite"/>
    </source>
</evidence>
<keyword evidence="3" id="KW-1185">Reference proteome</keyword>
<feature type="compositionally biased region" description="Basic and acidic residues" evidence="1">
    <location>
        <begin position="1"/>
        <end position="10"/>
    </location>
</feature>